<dbReference type="EMBL" id="LFIW01002480">
    <property type="protein sequence ID" value="KZL69638.1"/>
    <property type="molecule type" value="Genomic_DNA"/>
</dbReference>
<gene>
    <name evidence="3" type="ORF">CI238_00755</name>
</gene>
<dbReference type="PANTHER" id="PTHR47203:SF1">
    <property type="entry name" value="HYPOTHETICAL BASE EXCISION DNA REPAIR PROTEIN (EUROFUNG)"/>
    <property type="match status" value="1"/>
</dbReference>
<dbReference type="GO" id="GO:0000702">
    <property type="term" value="F:oxidized base lesion DNA N-glycosylase activity"/>
    <property type="evidence" value="ECO:0007669"/>
    <property type="project" value="UniProtKB-ARBA"/>
</dbReference>
<dbReference type="GO" id="GO:0006285">
    <property type="term" value="P:base-excision repair, AP site formation"/>
    <property type="evidence" value="ECO:0007669"/>
    <property type="project" value="UniProtKB-ARBA"/>
</dbReference>
<dbReference type="Pfam" id="PF00730">
    <property type="entry name" value="HhH-GPD"/>
    <property type="match status" value="1"/>
</dbReference>
<accession>A0A166RRS6</accession>
<dbReference type="Proteomes" id="UP000076584">
    <property type="component" value="Unassembled WGS sequence"/>
</dbReference>
<dbReference type="InterPro" id="IPR011257">
    <property type="entry name" value="DNA_glycosylase"/>
</dbReference>
<dbReference type="InterPro" id="IPR023170">
    <property type="entry name" value="HhH_base_excis_C"/>
</dbReference>
<proteinExistence type="predicted"/>
<organism evidence="3 4">
    <name type="scientific">Colletotrichum incanum</name>
    <name type="common">Soybean anthracnose fungus</name>
    <dbReference type="NCBI Taxonomy" id="1573173"/>
    <lineage>
        <taxon>Eukaryota</taxon>
        <taxon>Fungi</taxon>
        <taxon>Dikarya</taxon>
        <taxon>Ascomycota</taxon>
        <taxon>Pezizomycotina</taxon>
        <taxon>Sordariomycetes</taxon>
        <taxon>Hypocreomycetidae</taxon>
        <taxon>Glomerellales</taxon>
        <taxon>Glomerellaceae</taxon>
        <taxon>Colletotrichum</taxon>
        <taxon>Colletotrichum spaethianum species complex</taxon>
    </lineage>
</organism>
<dbReference type="InterPro" id="IPR003265">
    <property type="entry name" value="HhH-GPD_domain"/>
</dbReference>
<dbReference type="SUPFAM" id="SSF48150">
    <property type="entry name" value="DNA-glycosylase"/>
    <property type="match status" value="1"/>
</dbReference>
<dbReference type="CDD" id="cd00056">
    <property type="entry name" value="ENDO3c"/>
    <property type="match status" value="1"/>
</dbReference>
<dbReference type="PANTHER" id="PTHR47203">
    <property type="match status" value="1"/>
</dbReference>
<comment type="caution">
    <text evidence="3">The sequence shown here is derived from an EMBL/GenBank/DDBJ whole genome shotgun (WGS) entry which is preliminary data.</text>
</comment>
<reference evidence="3 4" key="1">
    <citation type="submission" date="2015-06" db="EMBL/GenBank/DDBJ databases">
        <title>Survival trade-offs in plant roots during colonization by closely related pathogenic and mutualistic fungi.</title>
        <authorList>
            <person name="Hacquard S."/>
            <person name="Kracher B."/>
            <person name="Hiruma K."/>
            <person name="Weinman A."/>
            <person name="Muench P."/>
            <person name="Garrido Oter R."/>
            <person name="Ver Loren van Themaat E."/>
            <person name="Dallerey J.-F."/>
            <person name="Damm U."/>
            <person name="Henrissat B."/>
            <person name="Lespinet O."/>
            <person name="Thon M."/>
            <person name="Kemen E."/>
            <person name="McHardy A.C."/>
            <person name="Schulze-Lefert P."/>
            <person name="O'Connell R.J."/>
        </authorList>
    </citation>
    <scope>NUCLEOTIDE SEQUENCE [LARGE SCALE GENOMIC DNA]</scope>
    <source>
        <strain evidence="3 4">MAFF 238704</strain>
    </source>
</reference>
<feature type="compositionally biased region" description="Polar residues" evidence="1">
    <location>
        <begin position="26"/>
        <end position="35"/>
    </location>
</feature>
<protein>
    <submittedName>
        <fullName evidence="3">Base excision dna repair protein</fullName>
    </submittedName>
</protein>
<feature type="domain" description="HhH-GPD" evidence="2">
    <location>
        <begin position="161"/>
        <end position="321"/>
    </location>
</feature>
<evidence type="ECO:0000256" key="1">
    <source>
        <dbReference type="SAM" id="MobiDB-lite"/>
    </source>
</evidence>
<dbReference type="SMART" id="SM00478">
    <property type="entry name" value="ENDO3c"/>
    <property type="match status" value="1"/>
</dbReference>
<evidence type="ECO:0000259" key="2">
    <source>
        <dbReference type="SMART" id="SM00478"/>
    </source>
</evidence>
<dbReference type="AlphaFoldDB" id="A0A166RRS6"/>
<evidence type="ECO:0000313" key="4">
    <source>
        <dbReference type="Proteomes" id="UP000076584"/>
    </source>
</evidence>
<feature type="region of interest" description="Disordered" evidence="1">
    <location>
        <begin position="1"/>
        <end position="93"/>
    </location>
</feature>
<sequence>MQTRAASTAMAGTMKQHKRKREDLGNSRSRNTTQGRGRPSKTPRRPSLGAEEKPSFTSPIATQVKQPTPVPKVKVEAASPRGPEGAPPAKKLADKKWTAWSKHANSSPYPDFLRPTLEECQTAHDILEKLHGDVVRENFADPDAPSQEYPYVMDALVVAALSQATSWANAKRAMKNMKVVYGSTFNYDAIVEGGMDKLVDALRPGGMQNRKAKILMQLLKDVKERHGKWDLQYLFDASDEEAVKEVVSYWGLGPKCAFCLLSICLKRDTFAVDTHIYRISGLWGWRPREASREMTQAHLDARIPNQIKFALHYQLIVHGRECPVCRGNGDSKAKCDFRVMLNESKRTNEFSS</sequence>
<dbReference type="Gene3D" id="1.10.340.30">
    <property type="entry name" value="Hypothetical protein, domain 2"/>
    <property type="match status" value="1"/>
</dbReference>
<evidence type="ECO:0000313" key="3">
    <source>
        <dbReference type="EMBL" id="KZL69638.1"/>
    </source>
</evidence>
<name>A0A166RRS6_COLIC</name>
<dbReference type="Gene3D" id="1.10.1670.10">
    <property type="entry name" value="Helix-hairpin-Helix base-excision DNA repair enzymes (C-terminal)"/>
    <property type="match status" value="1"/>
</dbReference>
<keyword evidence="4" id="KW-1185">Reference proteome</keyword>